<evidence type="ECO:0000256" key="8">
    <source>
        <dbReference type="ARBA" id="ARBA00023242"/>
    </source>
</evidence>
<dbReference type="Pfam" id="PF21262">
    <property type="entry name" value="RRP40_S1"/>
    <property type="match status" value="1"/>
</dbReference>
<gene>
    <name evidence="13" type="ORF">FSP39_018890</name>
</gene>
<evidence type="ECO:0000256" key="7">
    <source>
        <dbReference type="ARBA" id="ARBA00022884"/>
    </source>
</evidence>
<dbReference type="GO" id="GO:0010468">
    <property type="term" value="P:regulation of gene expression"/>
    <property type="evidence" value="ECO:0007669"/>
    <property type="project" value="UniProtKB-ARBA"/>
</dbReference>
<dbReference type="SUPFAM" id="SSF50249">
    <property type="entry name" value="Nucleic acid-binding proteins"/>
    <property type="match status" value="1"/>
</dbReference>
<evidence type="ECO:0000256" key="1">
    <source>
        <dbReference type="ARBA" id="ARBA00004496"/>
    </source>
</evidence>
<sequence>MVDHVNELVLPGEILTKFNESEKTQKALLGPGLRQEDGDIIVSKPGILKFREPNVYWVDSFQKRYIPTKSDTVIGIVTAKAGDIFRVDIGGSDQATLSFLAFEGATKRNRPDVKVGDLVYAKLLVANKDMEPELVCIDSGGKNDGLGVIGREGGFMINTSINLVRKLLSAECELFKTLGKNLQFEVAVGVNGRIWVKSRSVSQTIAVVNAIEASEFMTNAQIKTMCKKLADTLAGF</sequence>
<dbReference type="GO" id="GO:0000176">
    <property type="term" value="C:nuclear exosome (RNase complex)"/>
    <property type="evidence" value="ECO:0007669"/>
    <property type="project" value="TreeGrafter"/>
</dbReference>
<keyword evidence="6" id="KW-0271">Exosome</keyword>
<keyword evidence="8" id="KW-0539">Nucleus</keyword>
<dbReference type="AlphaFoldDB" id="A0AA88XT91"/>
<dbReference type="InterPro" id="IPR012340">
    <property type="entry name" value="NA-bd_OB-fold"/>
</dbReference>
<evidence type="ECO:0000256" key="2">
    <source>
        <dbReference type="ARBA" id="ARBA00004604"/>
    </source>
</evidence>
<dbReference type="GO" id="GO:0003723">
    <property type="term" value="F:RNA binding"/>
    <property type="evidence" value="ECO:0007669"/>
    <property type="project" value="UniProtKB-KW"/>
</dbReference>
<dbReference type="InterPro" id="IPR026699">
    <property type="entry name" value="Exosome_RNA_bind1/RRP40/RRP4"/>
</dbReference>
<evidence type="ECO:0000313" key="14">
    <source>
        <dbReference type="Proteomes" id="UP001186944"/>
    </source>
</evidence>
<dbReference type="CDD" id="cd22526">
    <property type="entry name" value="KH-I_Rrp40"/>
    <property type="match status" value="1"/>
</dbReference>
<evidence type="ECO:0000313" key="13">
    <source>
        <dbReference type="EMBL" id="KAK3091319.1"/>
    </source>
</evidence>
<dbReference type="Gene3D" id="2.40.50.140">
    <property type="entry name" value="Nucleic acid-binding proteins"/>
    <property type="match status" value="1"/>
</dbReference>
<dbReference type="FunFam" id="2.40.50.140:FF:000112">
    <property type="entry name" value="Exosome complex component RRP40"/>
    <property type="match status" value="1"/>
</dbReference>
<dbReference type="Gene3D" id="3.30.1370.10">
    <property type="entry name" value="K Homology domain, type 1"/>
    <property type="match status" value="1"/>
</dbReference>
<dbReference type="GO" id="GO:0000467">
    <property type="term" value="P:exonucleolytic trimming to generate mature 3'-end of 5.8S rRNA from tricistronic rRNA transcript (SSU-rRNA, 5.8S rRNA, LSU-rRNA)"/>
    <property type="evidence" value="ECO:0007669"/>
    <property type="project" value="TreeGrafter"/>
</dbReference>
<dbReference type="GO" id="GO:0000177">
    <property type="term" value="C:cytoplasmic exosome (RNase complex)"/>
    <property type="evidence" value="ECO:0007669"/>
    <property type="project" value="TreeGrafter"/>
</dbReference>
<dbReference type="CDD" id="cd05790">
    <property type="entry name" value="S1_Rrp40"/>
    <property type="match status" value="1"/>
</dbReference>
<dbReference type="Gene3D" id="2.40.50.100">
    <property type="match status" value="1"/>
</dbReference>
<comment type="similarity">
    <text evidence="3">Belongs to the RRP40 family.</text>
</comment>
<accession>A0AA88XT91</accession>
<dbReference type="InterPro" id="IPR049469">
    <property type="entry name" value="RRP40_KH-I"/>
</dbReference>
<comment type="caution">
    <text evidence="13">The sequence shown here is derived from an EMBL/GenBank/DDBJ whole genome shotgun (WGS) entry which is preliminary data.</text>
</comment>
<feature type="domain" description="Exosome complex exonuclease Rrp40 N-terminal" evidence="12">
    <location>
        <begin position="29"/>
        <end position="64"/>
    </location>
</feature>
<dbReference type="Pfam" id="PF18311">
    <property type="entry name" value="Rrp40_N"/>
    <property type="match status" value="1"/>
</dbReference>
<dbReference type="Pfam" id="PF15985">
    <property type="entry name" value="KH_6"/>
    <property type="match status" value="1"/>
</dbReference>
<dbReference type="GO" id="GO:0071038">
    <property type="term" value="P:TRAMP-dependent tRNA surveillance pathway"/>
    <property type="evidence" value="ECO:0007669"/>
    <property type="project" value="TreeGrafter"/>
</dbReference>
<dbReference type="SUPFAM" id="SSF110324">
    <property type="entry name" value="Ribosomal L27 protein-like"/>
    <property type="match status" value="1"/>
</dbReference>
<evidence type="ECO:0000259" key="11">
    <source>
        <dbReference type="Pfam" id="PF15985"/>
    </source>
</evidence>
<keyword evidence="5" id="KW-0698">rRNA processing</keyword>
<evidence type="ECO:0000259" key="12">
    <source>
        <dbReference type="Pfam" id="PF18311"/>
    </source>
</evidence>
<keyword evidence="7" id="KW-0694">RNA-binding</keyword>
<dbReference type="SUPFAM" id="SSF54791">
    <property type="entry name" value="Eukaryotic type KH-domain (KH-domain type I)"/>
    <property type="match status" value="1"/>
</dbReference>
<evidence type="ECO:0000256" key="9">
    <source>
        <dbReference type="ARBA" id="ARBA00030615"/>
    </source>
</evidence>
<dbReference type="FunFam" id="3.30.1370.10:FF:000038">
    <property type="entry name" value="exosome complex component RRP40"/>
    <property type="match status" value="1"/>
</dbReference>
<name>A0AA88XT91_PINIB</name>
<dbReference type="InterPro" id="IPR036612">
    <property type="entry name" value="KH_dom_type_1_sf"/>
</dbReference>
<evidence type="ECO:0000256" key="6">
    <source>
        <dbReference type="ARBA" id="ARBA00022835"/>
    </source>
</evidence>
<evidence type="ECO:0000256" key="4">
    <source>
        <dbReference type="ARBA" id="ARBA00022490"/>
    </source>
</evidence>
<dbReference type="GO" id="GO:0005730">
    <property type="term" value="C:nucleolus"/>
    <property type="evidence" value="ECO:0007669"/>
    <property type="project" value="UniProtKB-SubCell"/>
</dbReference>
<protein>
    <recommendedName>
        <fullName evidence="10">Exosome complex component RRP40</fullName>
    </recommendedName>
    <alternativeName>
        <fullName evidence="9">Ribosomal RNA-processing protein 40</fullName>
    </alternativeName>
</protein>
<keyword evidence="4" id="KW-0963">Cytoplasm</keyword>
<evidence type="ECO:0000256" key="10">
    <source>
        <dbReference type="ARBA" id="ARBA00069899"/>
    </source>
</evidence>
<organism evidence="13 14">
    <name type="scientific">Pinctada imbricata</name>
    <name type="common">Atlantic pearl-oyster</name>
    <name type="synonym">Pinctada martensii</name>
    <dbReference type="NCBI Taxonomy" id="66713"/>
    <lineage>
        <taxon>Eukaryota</taxon>
        <taxon>Metazoa</taxon>
        <taxon>Spiralia</taxon>
        <taxon>Lophotrochozoa</taxon>
        <taxon>Mollusca</taxon>
        <taxon>Bivalvia</taxon>
        <taxon>Autobranchia</taxon>
        <taxon>Pteriomorphia</taxon>
        <taxon>Pterioida</taxon>
        <taxon>Pterioidea</taxon>
        <taxon>Pteriidae</taxon>
        <taxon>Pinctada</taxon>
    </lineage>
</organism>
<dbReference type="InterPro" id="IPR037319">
    <property type="entry name" value="Rrp40_S1"/>
</dbReference>
<dbReference type="Proteomes" id="UP001186944">
    <property type="component" value="Unassembled WGS sequence"/>
</dbReference>
<dbReference type="PANTHER" id="PTHR21321:SF1">
    <property type="entry name" value="EXOSOME COMPLEX COMPONENT RRP40"/>
    <property type="match status" value="1"/>
</dbReference>
<keyword evidence="14" id="KW-1185">Reference proteome</keyword>
<proteinExistence type="inferred from homology"/>
<dbReference type="GO" id="GO:0071034">
    <property type="term" value="P:CUT catabolic process"/>
    <property type="evidence" value="ECO:0007669"/>
    <property type="project" value="TreeGrafter"/>
</dbReference>
<dbReference type="PANTHER" id="PTHR21321">
    <property type="entry name" value="PNAS-3 RELATED"/>
    <property type="match status" value="1"/>
</dbReference>
<dbReference type="InterPro" id="IPR004088">
    <property type="entry name" value="KH_dom_type_1"/>
</dbReference>
<evidence type="ECO:0000256" key="5">
    <source>
        <dbReference type="ARBA" id="ARBA00022552"/>
    </source>
</evidence>
<dbReference type="GO" id="GO:0034475">
    <property type="term" value="P:U4 snRNA 3'-end processing"/>
    <property type="evidence" value="ECO:0007669"/>
    <property type="project" value="TreeGrafter"/>
</dbReference>
<comment type="subcellular location">
    <subcellularLocation>
        <location evidence="1">Cytoplasm</location>
    </subcellularLocation>
    <subcellularLocation>
        <location evidence="2">Nucleus</location>
        <location evidence="2">Nucleolus</location>
    </subcellularLocation>
</comment>
<dbReference type="GO" id="GO:0071051">
    <property type="term" value="P:poly(A)-dependent snoRNA 3'-end processing"/>
    <property type="evidence" value="ECO:0007669"/>
    <property type="project" value="TreeGrafter"/>
</dbReference>
<dbReference type="EMBL" id="VSWD01000010">
    <property type="protein sequence ID" value="KAK3091319.1"/>
    <property type="molecule type" value="Genomic_DNA"/>
</dbReference>
<dbReference type="InterPro" id="IPR041054">
    <property type="entry name" value="Rrp40_N_euk"/>
</dbReference>
<feature type="domain" description="K Homology" evidence="11">
    <location>
        <begin position="154"/>
        <end position="201"/>
    </location>
</feature>
<evidence type="ECO:0000256" key="3">
    <source>
        <dbReference type="ARBA" id="ARBA00007841"/>
    </source>
</evidence>
<reference evidence="13" key="1">
    <citation type="submission" date="2019-08" db="EMBL/GenBank/DDBJ databases">
        <title>The improved chromosome-level genome for the pearl oyster Pinctada fucata martensii using PacBio sequencing and Hi-C.</title>
        <authorList>
            <person name="Zheng Z."/>
        </authorList>
    </citation>
    <scope>NUCLEOTIDE SEQUENCE</scope>
    <source>
        <strain evidence="13">ZZ-2019</strain>
        <tissue evidence="13">Adductor muscle</tissue>
    </source>
</reference>
<dbReference type="GO" id="GO:0071035">
    <property type="term" value="P:nuclear polyadenylation-dependent rRNA catabolic process"/>
    <property type="evidence" value="ECO:0007669"/>
    <property type="project" value="TreeGrafter"/>
</dbReference>